<evidence type="ECO:0000313" key="3">
    <source>
        <dbReference type="Proteomes" id="UP000298652"/>
    </source>
</evidence>
<accession>A0A4U6SXC5</accession>
<sequence>MPGNGCGAGPKARHAHPPRRRAGFWDLPSPRLRASRRPLPPCSPSRRALAVRKRGPEEFLTCY</sequence>
<keyword evidence="3" id="KW-1185">Reference proteome</keyword>
<organism evidence="2 3">
    <name type="scientific">Setaria viridis</name>
    <name type="common">Green bristlegrass</name>
    <name type="synonym">Setaria italica subsp. viridis</name>
    <dbReference type="NCBI Taxonomy" id="4556"/>
    <lineage>
        <taxon>Eukaryota</taxon>
        <taxon>Viridiplantae</taxon>
        <taxon>Streptophyta</taxon>
        <taxon>Embryophyta</taxon>
        <taxon>Tracheophyta</taxon>
        <taxon>Spermatophyta</taxon>
        <taxon>Magnoliopsida</taxon>
        <taxon>Liliopsida</taxon>
        <taxon>Poales</taxon>
        <taxon>Poaceae</taxon>
        <taxon>PACMAD clade</taxon>
        <taxon>Panicoideae</taxon>
        <taxon>Panicodae</taxon>
        <taxon>Paniceae</taxon>
        <taxon>Cenchrinae</taxon>
        <taxon>Setaria</taxon>
    </lineage>
</organism>
<proteinExistence type="predicted"/>
<feature type="compositionally biased region" description="Basic residues" evidence="1">
    <location>
        <begin position="11"/>
        <end position="22"/>
    </location>
</feature>
<name>A0A4U6SXC5_SETVI</name>
<dbReference type="AlphaFoldDB" id="A0A4U6SXC5"/>
<dbReference type="Proteomes" id="UP000298652">
    <property type="component" value="Chromosome 9"/>
</dbReference>
<dbReference type="Gramene" id="TKV93629">
    <property type="protein sequence ID" value="TKV93629"/>
    <property type="gene ID" value="SEVIR_9G238601v2"/>
</dbReference>
<evidence type="ECO:0000313" key="2">
    <source>
        <dbReference type="EMBL" id="TKV93629.1"/>
    </source>
</evidence>
<protein>
    <submittedName>
        <fullName evidence="2">Uncharacterized protein</fullName>
    </submittedName>
</protein>
<reference evidence="2" key="1">
    <citation type="submission" date="2019-03" db="EMBL/GenBank/DDBJ databases">
        <title>WGS assembly of Setaria viridis.</title>
        <authorList>
            <person name="Huang P."/>
            <person name="Jenkins J."/>
            <person name="Grimwood J."/>
            <person name="Barry K."/>
            <person name="Healey A."/>
            <person name="Mamidi S."/>
            <person name="Sreedasyam A."/>
            <person name="Shu S."/>
            <person name="Feldman M."/>
            <person name="Wu J."/>
            <person name="Yu Y."/>
            <person name="Chen C."/>
            <person name="Johnson J."/>
            <person name="Rokhsar D."/>
            <person name="Baxter I."/>
            <person name="Schmutz J."/>
            <person name="Brutnell T."/>
            <person name="Kellogg E."/>
        </authorList>
    </citation>
    <scope>NUCLEOTIDE SEQUENCE [LARGE SCALE GENOMIC DNA]</scope>
</reference>
<evidence type="ECO:0000256" key="1">
    <source>
        <dbReference type="SAM" id="MobiDB-lite"/>
    </source>
</evidence>
<gene>
    <name evidence="2" type="ORF">SEVIR_9G238601v2</name>
</gene>
<dbReference type="EMBL" id="CM016560">
    <property type="protein sequence ID" value="TKV93629.1"/>
    <property type="molecule type" value="Genomic_DNA"/>
</dbReference>
<feature type="region of interest" description="Disordered" evidence="1">
    <location>
        <begin position="1"/>
        <end position="48"/>
    </location>
</feature>